<evidence type="ECO:0000256" key="1">
    <source>
        <dbReference type="ARBA" id="ARBA00010617"/>
    </source>
</evidence>
<dbReference type="InterPro" id="IPR001128">
    <property type="entry name" value="Cyt_P450"/>
</dbReference>
<reference evidence="4 5" key="1">
    <citation type="submission" date="2021-02" db="EMBL/GenBank/DDBJ databases">
        <title>Plant Genome Project.</title>
        <authorList>
            <person name="Zhang R.-G."/>
        </authorList>
    </citation>
    <scope>NUCLEOTIDE SEQUENCE [LARGE SCALE GENOMIC DNA]</scope>
    <source>
        <tissue evidence="4">Leaves</tissue>
    </source>
</reference>
<keyword evidence="3" id="KW-0408">Iron</keyword>
<evidence type="ECO:0008006" key="6">
    <source>
        <dbReference type="Google" id="ProtNLM"/>
    </source>
</evidence>
<evidence type="ECO:0000313" key="4">
    <source>
        <dbReference type="EMBL" id="KAH7549813.1"/>
    </source>
</evidence>
<evidence type="ECO:0000256" key="3">
    <source>
        <dbReference type="ARBA" id="ARBA00023004"/>
    </source>
</evidence>
<comment type="caution">
    <text evidence="4">The sequence shown here is derived from an EMBL/GenBank/DDBJ whole genome shotgun (WGS) entry which is preliminary data.</text>
</comment>
<dbReference type="PANTHER" id="PTHR47955">
    <property type="entry name" value="CYTOCHROME P450 FAMILY 71 PROTEIN"/>
    <property type="match status" value="1"/>
</dbReference>
<evidence type="ECO:0000313" key="5">
    <source>
        <dbReference type="Proteomes" id="UP000827721"/>
    </source>
</evidence>
<organism evidence="4 5">
    <name type="scientific">Xanthoceras sorbifolium</name>
    <dbReference type="NCBI Taxonomy" id="99658"/>
    <lineage>
        <taxon>Eukaryota</taxon>
        <taxon>Viridiplantae</taxon>
        <taxon>Streptophyta</taxon>
        <taxon>Embryophyta</taxon>
        <taxon>Tracheophyta</taxon>
        <taxon>Spermatophyta</taxon>
        <taxon>Magnoliopsida</taxon>
        <taxon>eudicotyledons</taxon>
        <taxon>Gunneridae</taxon>
        <taxon>Pentapetalae</taxon>
        <taxon>rosids</taxon>
        <taxon>malvids</taxon>
        <taxon>Sapindales</taxon>
        <taxon>Sapindaceae</taxon>
        <taxon>Xanthoceroideae</taxon>
        <taxon>Xanthoceras</taxon>
    </lineage>
</organism>
<dbReference type="Proteomes" id="UP000827721">
    <property type="component" value="Unassembled WGS sequence"/>
</dbReference>
<sequence length="214" mass="24369">MISLVPSQKSSNLNLPHSPPKLPILGNLHQIDALLHRRFQALSEKYGPVLLLYLGSIPTLIVSSAEVARDSMMNTRHYVFTERPQTRAARALFFGCRDIAFSPFGDYWRQAKIICVQELLSQRRVQAFKFVREEEVANMVLKIRLSSLSGATVDLTEMFAAISNIIISRYALGRVYEGDGYKNFAALSKTAMELTRAFCFEDLFPIIRWMCEEK</sequence>
<proteinExistence type="inferred from homology"/>
<evidence type="ECO:0000256" key="2">
    <source>
        <dbReference type="ARBA" id="ARBA00022723"/>
    </source>
</evidence>
<dbReference type="InterPro" id="IPR036396">
    <property type="entry name" value="Cyt_P450_sf"/>
</dbReference>
<name>A0ABQ8H7C3_9ROSI</name>
<dbReference type="PANTHER" id="PTHR47955:SF18">
    <property type="entry name" value="CYTOCHROME P450 71A1-LIKE"/>
    <property type="match status" value="1"/>
</dbReference>
<dbReference type="Gene3D" id="1.10.630.10">
    <property type="entry name" value="Cytochrome P450"/>
    <property type="match status" value="1"/>
</dbReference>
<gene>
    <name evidence="4" type="ORF">JRO89_XS13G0085600</name>
</gene>
<accession>A0ABQ8H7C3</accession>
<comment type="similarity">
    <text evidence="1">Belongs to the cytochrome P450 family.</text>
</comment>
<keyword evidence="2" id="KW-0479">Metal-binding</keyword>
<dbReference type="SUPFAM" id="SSF48264">
    <property type="entry name" value="Cytochrome P450"/>
    <property type="match status" value="1"/>
</dbReference>
<dbReference type="Pfam" id="PF00067">
    <property type="entry name" value="p450"/>
    <property type="match status" value="1"/>
</dbReference>
<keyword evidence="5" id="KW-1185">Reference proteome</keyword>
<protein>
    <recommendedName>
        <fullName evidence="6">Cytochrome P450</fullName>
    </recommendedName>
</protein>
<dbReference type="EMBL" id="JAFEMO010000013">
    <property type="protein sequence ID" value="KAH7549813.1"/>
    <property type="molecule type" value="Genomic_DNA"/>
</dbReference>